<dbReference type="EMBL" id="JPGY02000001">
    <property type="protein sequence ID" value="KRU10951.1"/>
    <property type="molecule type" value="Genomic_DNA"/>
</dbReference>
<dbReference type="InterPro" id="IPR014509">
    <property type="entry name" value="YjdF-like"/>
</dbReference>
<dbReference type="AlphaFoldDB" id="A0A0H3J9X3"/>
<dbReference type="Proteomes" id="UP000028042">
    <property type="component" value="Unassembled WGS sequence"/>
</dbReference>
<dbReference type="EMBL" id="CP009268">
    <property type="protein sequence ID" value="AJA53041.1"/>
    <property type="molecule type" value="Genomic_DNA"/>
</dbReference>
<sequence length="197" mass="22634">MLNKNNNKSVIVIAALFELILTTTVITAILSRQWKILYLSLLAAVCLILPFIITYISNIKNIMLPPSFNLVSLLFIFSAQYLGEIKRFYDIFWWWDIFLHSIFGMYAVIIALYIIQGIIKKKQGITKQRLILFNGVFSFSFSIALGTLWEMFEFTADCLFKTNMITGGFQDTATDLIAKILAAFITCAVYYHHSLRK</sequence>
<evidence type="ECO:0000313" key="3">
    <source>
        <dbReference type="EMBL" id="KRU10951.1"/>
    </source>
</evidence>
<dbReference type="RefSeq" id="WP_003445268.1">
    <property type="nucleotide sequence ID" value="NZ_ANZB01000007.1"/>
</dbReference>
<dbReference type="KEGG" id="cpat:CLPA_c29870"/>
<gene>
    <name evidence="2" type="ORF">CLPA_c29870</name>
    <name evidence="3" type="ORF">CP6013_00198</name>
</gene>
<protein>
    <recommendedName>
        <fullName evidence="6">Membrane-spanning protein</fullName>
    </recommendedName>
</protein>
<feature type="transmembrane region" description="Helical" evidence="1">
    <location>
        <begin position="172"/>
        <end position="191"/>
    </location>
</feature>
<dbReference type="Proteomes" id="UP000030905">
    <property type="component" value="Chromosome"/>
</dbReference>
<evidence type="ECO:0008006" key="6">
    <source>
        <dbReference type="Google" id="ProtNLM"/>
    </source>
</evidence>
<feature type="transmembrane region" description="Helical" evidence="1">
    <location>
        <begin position="36"/>
        <end position="56"/>
    </location>
</feature>
<evidence type="ECO:0000313" key="5">
    <source>
        <dbReference type="Proteomes" id="UP000030905"/>
    </source>
</evidence>
<feature type="transmembrane region" description="Helical" evidence="1">
    <location>
        <begin position="68"/>
        <end position="85"/>
    </location>
</feature>
<dbReference type="GeneID" id="93075108"/>
<dbReference type="PATRIC" id="fig|1262449.3.peg.2249"/>
<proteinExistence type="predicted"/>
<reference evidence="2 5" key="1">
    <citation type="journal article" date="2015" name="Genome Announc.">
        <title>Complete Genome Sequence of the Nitrogen-Fixing and Solvent-Producing Clostridium pasteurianum DSM 525.</title>
        <authorList>
            <person name="Poehlein A."/>
            <person name="Grosse-Honebrink A."/>
            <person name="Zhang Y."/>
            <person name="Minton N.P."/>
            <person name="Daniel R."/>
        </authorList>
    </citation>
    <scope>NUCLEOTIDE SEQUENCE [LARGE SCALE GENOMIC DNA]</scope>
    <source>
        <strain evidence="2">DSM 525</strain>
        <strain evidence="5">DSM 525 / ATCC 6013</strain>
    </source>
</reference>
<keyword evidence="5" id="KW-1185">Reference proteome</keyword>
<evidence type="ECO:0000313" key="4">
    <source>
        <dbReference type="Proteomes" id="UP000028042"/>
    </source>
</evidence>
<feature type="transmembrane region" description="Helical" evidence="1">
    <location>
        <begin position="97"/>
        <end position="119"/>
    </location>
</feature>
<feature type="transmembrane region" description="Helical" evidence="1">
    <location>
        <begin position="12"/>
        <end position="30"/>
    </location>
</feature>
<dbReference type="eggNOG" id="ENOG5033FZI">
    <property type="taxonomic scope" value="Bacteria"/>
</dbReference>
<keyword evidence="1" id="KW-0812">Transmembrane</keyword>
<organism evidence="2 5">
    <name type="scientific">Clostridium pasteurianum DSM 525 = ATCC 6013</name>
    <dbReference type="NCBI Taxonomy" id="1262449"/>
    <lineage>
        <taxon>Bacteria</taxon>
        <taxon>Bacillati</taxon>
        <taxon>Bacillota</taxon>
        <taxon>Clostridia</taxon>
        <taxon>Eubacteriales</taxon>
        <taxon>Clostridiaceae</taxon>
        <taxon>Clostridium</taxon>
    </lineage>
</organism>
<keyword evidence="1" id="KW-1133">Transmembrane helix</keyword>
<accession>A0A0H3J9X3</accession>
<evidence type="ECO:0000313" key="2">
    <source>
        <dbReference type="EMBL" id="AJA53041.1"/>
    </source>
</evidence>
<feature type="transmembrane region" description="Helical" evidence="1">
    <location>
        <begin position="131"/>
        <end position="152"/>
    </location>
</feature>
<keyword evidence="1" id="KW-0472">Membrane</keyword>
<reference evidence="3 4" key="3">
    <citation type="journal article" name="Genome Announc.">
        <title>Improved Draft Genome Sequence of Clostridium pasteurianum Strain ATCC 6013 (DSM 525) Using a Hybrid Next-Generation Sequencing Approach.</title>
        <authorList>
            <person name="Pyne M.E."/>
            <person name="Utturkar S."/>
            <person name="Brown S.D."/>
            <person name="Moo-Young M."/>
            <person name="Chung D.A."/>
            <person name="Chou C.P."/>
        </authorList>
    </citation>
    <scope>NUCLEOTIDE SEQUENCE [LARGE SCALE GENOMIC DNA]</scope>
    <source>
        <strain evidence="3 4">ATCC 6013</strain>
    </source>
</reference>
<name>A0A0H3J9X3_CLOPA</name>
<dbReference type="Pfam" id="PF09997">
    <property type="entry name" value="DUF2238"/>
    <property type="match status" value="1"/>
</dbReference>
<dbReference type="KEGG" id="cpae:CPAST_c29870"/>
<reference evidence="3" key="2">
    <citation type="submission" date="2015-10" db="EMBL/GenBank/DDBJ databases">
        <title>Improved Draft Genome Sequence of Clostridium pasteurianum Strain ATCC 6013 (DSM 525) Using a Hybrid Next-Generation Sequencing Approach.</title>
        <authorList>
            <person name="Pyne M.E."/>
            <person name="Utturkar S.M."/>
            <person name="Brown S.D."/>
            <person name="Moo-Young M."/>
            <person name="Chung D.A."/>
            <person name="Chou P.C."/>
        </authorList>
    </citation>
    <scope>NUCLEOTIDE SEQUENCE</scope>
    <source>
        <strain evidence="3">ATCC 6013</strain>
    </source>
</reference>
<evidence type="ECO:0000256" key="1">
    <source>
        <dbReference type="SAM" id="Phobius"/>
    </source>
</evidence>